<evidence type="ECO:0000259" key="5">
    <source>
        <dbReference type="Pfam" id="PF01370"/>
    </source>
</evidence>
<dbReference type="GO" id="GO:0070403">
    <property type="term" value="F:NAD+ binding"/>
    <property type="evidence" value="ECO:0007669"/>
    <property type="project" value="InterPro"/>
</dbReference>
<evidence type="ECO:0000256" key="4">
    <source>
        <dbReference type="ARBA" id="ARBA00023239"/>
    </source>
</evidence>
<sequence length="351" mass="38273">MSTLRPPQIAILDASIAAVLHRLDLQGLAGQRLFITGGTGFFGLWLLSALRALNDEGVPVQACVLSRDPDKFLSRHPQFRAQPWLDFVTGNVRDFALPERKFDLLLHAATETSMAAHADPVNMFDDIVLGTRRVLQLARSCGVRRALLVSSGAVYGAQPPHLTHQPDDSQAACNPLLPSSAYGEGKRVMELMGAMLQRETGIEFLVARCFAFCGPGLPLDAHFAIGNFIRDALYGEQINVQGDGSPMRSYLYGADLAVWLLYMLVNGRAGESYNVGSDEGLSIKELALRVRDVLAPGKRVAVLQNAEAEPSVRNRYVPGITRARALGCAPWTSLDESLVLSARYWQDGART</sequence>
<dbReference type="GO" id="GO:0048040">
    <property type="term" value="F:UDP-glucuronate decarboxylase activity"/>
    <property type="evidence" value="ECO:0007669"/>
    <property type="project" value="TreeGrafter"/>
</dbReference>
<evidence type="ECO:0000313" key="7">
    <source>
        <dbReference type="Proteomes" id="UP000630528"/>
    </source>
</evidence>
<name>A0A934TR31_9BURK</name>
<dbReference type="GO" id="GO:0005737">
    <property type="term" value="C:cytoplasm"/>
    <property type="evidence" value="ECO:0007669"/>
    <property type="project" value="TreeGrafter"/>
</dbReference>
<dbReference type="Gene3D" id="3.40.50.720">
    <property type="entry name" value="NAD(P)-binding Rossmann-like Domain"/>
    <property type="match status" value="1"/>
</dbReference>
<comment type="cofactor">
    <cofactor evidence="1">
        <name>NAD(+)</name>
        <dbReference type="ChEBI" id="CHEBI:57540"/>
    </cofactor>
</comment>
<feature type="domain" description="NAD-dependent epimerase/dehydratase" evidence="5">
    <location>
        <begin position="34"/>
        <end position="276"/>
    </location>
</feature>
<reference evidence="6" key="2">
    <citation type="submission" date="2021-01" db="EMBL/GenBank/DDBJ databases">
        <authorList>
            <person name="Kang M."/>
        </authorList>
    </citation>
    <scope>NUCLEOTIDE SEQUENCE</scope>
    <source>
        <strain evidence="6">KACC 17527</strain>
    </source>
</reference>
<gene>
    <name evidence="6" type="ORF">JJB11_04655</name>
</gene>
<organism evidence="6 7">
    <name type="scientific">Ramlibacter ginsenosidimutans</name>
    <dbReference type="NCBI Taxonomy" id="502333"/>
    <lineage>
        <taxon>Bacteria</taxon>
        <taxon>Pseudomonadati</taxon>
        <taxon>Pseudomonadota</taxon>
        <taxon>Betaproteobacteria</taxon>
        <taxon>Burkholderiales</taxon>
        <taxon>Comamonadaceae</taxon>
        <taxon>Ramlibacter</taxon>
    </lineage>
</organism>
<keyword evidence="3" id="KW-0520">NAD</keyword>
<dbReference type="SUPFAM" id="SSF51735">
    <property type="entry name" value="NAD(P)-binding Rossmann-fold domains"/>
    <property type="match status" value="1"/>
</dbReference>
<protein>
    <submittedName>
        <fullName evidence="6">NAD-dependent epimerase/dehydratase family protein</fullName>
    </submittedName>
</protein>
<dbReference type="RefSeq" id="WP_201166709.1">
    <property type="nucleotide sequence ID" value="NZ_JAEPWM010000001.1"/>
</dbReference>
<evidence type="ECO:0000256" key="2">
    <source>
        <dbReference type="ARBA" id="ARBA00022793"/>
    </source>
</evidence>
<proteinExistence type="predicted"/>
<dbReference type="Pfam" id="PF01370">
    <property type="entry name" value="Epimerase"/>
    <property type="match status" value="1"/>
</dbReference>
<dbReference type="Gene3D" id="3.90.25.10">
    <property type="entry name" value="UDP-galactose 4-epimerase, domain 1"/>
    <property type="match status" value="1"/>
</dbReference>
<keyword evidence="2" id="KW-0210">Decarboxylase</keyword>
<dbReference type="InterPro" id="IPR036291">
    <property type="entry name" value="NAD(P)-bd_dom_sf"/>
</dbReference>
<dbReference type="Proteomes" id="UP000630528">
    <property type="component" value="Unassembled WGS sequence"/>
</dbReference>
<dbReference type="PANTHER" id="PTHR43078:SF6">
    <property type="entry name" value="UDP-GLUCURONIC ACID DECARBOXYLASE 1"/>
    <property type="match status" value="1"/>
</dbReference>
<dbReference type="InterPro" id="IPR044516">
    <property type="entry name" value="UXS-like"/>
</dbReference>
<evidence type="ECO:0000313" key="6">
    <source>
        <dbReference type="EMBL" id="MBK6005371.1"/>
    </source>
</evidence>
<accession>A0A934TR31</accession>
<keyword evidence="4" id="KW-0456">Lyase</keyword>
<dbReference type="PANTHER" id="PTHR43078">
    <property type="entry name" value="UDP-GLUCURONIC ACID DECARBOXYLASE-RELATED"/>
    <property type="match status" value="1"/>
</dbReference>
<dbReference type="InterPro" id="IPR001509">
    <property type="entry name" value="Epimerase_deHydtase"/>
</dbReference>
<keyword evidence="7" id="KW-1185">Reference proteome</keyword>
<evidence type="ECO:0000256" key="3">
    <source>
        <dbReference type="ARBA" id="ARBA00023027"/>
    </source>
</evidence>
<dbReference type="AlphaFoldDB" id="A0A934TR31"/>
<reference evidence="6" key="1">
    <citation type="journal article" date="2012" name="J. Microbiol. Biotechnol.">
        <title>Ramlibacter ginsenosidimutans sp. nov., with ginsenoside-converting activity.</title>
        <authorList>
            <person name="Wang L."/>
            <person name="An D.S."/>
            <person name="Kim S.G."/>
            <person name="Jin F.X."/>
            <person name="Kim S.C."/>
            <person name="Lee S.T."/>
            <person name="Im W.T."/>
        </authorList>
    </citation>
    <scope>NUCLEOTIDE SEQUENCE</scope>
    <source>
        <strain evidence="6">KACC 17527</strain>
    </source>
</reference>
<dbReference type="EMBL" id="JAEPWM010000001">
    <property type="protein sequence ID" value="MBK6005371.1"/>
    <property type="molecule type" value="Genomic_DNA"/>
</dbReference>
<dbReference type="GO" id="GO:0042732">
    <property type="term" value="P:D-xylose metabolic process"/>
    <property type="evidence" value="ECO:0007669"/>
    <property type="project" value="InterPro"/>
</dbReference>
<comment type="caution">
    <text evidence="6">The sequence shown here is derived from an EMBL/GenBank/DDBJ whole genome shotgun (WGS) entry which is preliminary data.</text>
</comment>
<evidence type="ECO:0000256" key="1">
    <source>
        <dbReference type="ARBA" id="ARBA00001911"/>
    </source>
</evidence>